<accession>A0A5B0SHS2</accession>
<feature type="signal peptide" evidence="2">
    <location>
        <begin position="1"/>
        <end position="17"/>
    </location>
</feature>
<evidence type="ECO:0000256" key="1">
    <source>
        <dbReference type="SAM" id="MobiDB-lite"/>
    </source>
</evidence>
<dbReference type="OrthoDB" id="10587414at2759"/>
<evidence type="ECO:0000313" key="6">
    <source>
        <dbReference type="Proteomes" id="UP000325313"/>
    </source>
</evidence>
<protein>
    <submittedName>
        <fullName evidence="4">Uncharacterized protein</fullName>
    </submittedName>
</protein>
<organism evidence="4 6">
    <name type="scientific">Puccinia graminis f. sp. tritici</name>
    <dbReference type="NCBI Taxonomy" id="56615"/>
    <lineage>
        <taxon>Eukaryota</taxon>
        <taxon>Fungi</taxon>
        <taxon>Dikarya</taxon>
        <taxon>Basidiomycota</taxon>
        <taxon>Pucciniomycotina</taxon>
        <taxon>Pucciniomycetes</taxon>
        <taxon>Pucciniales</taxon>
        <taxon>Pucciniaceae</taxon>
        <taxon>Puccinia</taxon>
    </lineage>
</organism>
<dbReference type="EMBL" id="VSWC01000106">
    <property type="protein sequence ID" value="KAA1085643.1"/>
    <property type="molecule type" value="Genomic_DNA"/>
</dbReference>
<name>A0A5B0SHS2_PUCGR</name>
<keyword evidence="5" id="KW-1185">Reference proteome</keyword>
<dbReference type="AlphaFoldDB" id="A0A5B0SHS2"/>
<comment type="caution">
    <text evidence="4">The sequence shown here is derived from an EMBL/GenBank/DDBJ whole genome shotgun (WGS) entry which is preliminary data.</text>
</comment>
<evidence type="ECO:0000313" key="3">
    <source>
        <dbReference type="EMBL" id="KAA1085643.1"/>
    </source>
</evidence>
<sequence>MLFKTLSLIFIIPFVQIGICTPVGPREFLSDEIKGGRDANDLPRFNSKDSCKPKGDSKQQEDWDSMIKSVKNMENDYLKTKMHEFEYSDCNIIKESIDALNSCRNQIEHVFGSPTLRKTWAHPGIQEARYLELALEEYKQSILNLLSIIQSPVNLPIGLHHLLVAQNNCILETLNYIRRYKLVESDIIQKFQIPFSSVLGLEWFDQMSKDVFKKGSELDNPYFFRPFEESHLKYHFHLPHFYNLFKDLDKKQQDFILFLYMVKRYGDEKGDECLKDEPISDEFNFDNSTIEQIQFLRKVRKFLVKELEDTNIQEPPRRNFILKMKDDLMKLRKDIIEANLNPDNVETWDLIHWKFDTLHLIHERFGSDYMEEPEFEEYNENREEFKLKYELLSLATRVLIWRDMLEDYSHYSSKFMTEGKTHEVPEQARKEIGMVYWRKLREDVYAFKKLEANPFWEEKIKGSVFYRKLIAIYYDKIEELPEIYFKFKSLANIESI</sequence>
<evidence type="ECO:0000313" key="4">
    <source>
        <dbReference type="EMBL" id="KAA1136054.1"/>
    </source>
</evidence>
<reference evidence="5 6" key="1">
    <citation type="submission" date="2019-05" db="EMBL/GenBank/DDBJ databases">
        <title>Emergence of the Ug99 lineage of the wheat stem rust pathogen through somatic hybridization.</title>
        <authorList>
            <person name="Li F."/>
            <person name="Upadhyaya N.M."/>
            <person name="Sperschneider J."/>
            <person name="Matny O."/>
            <person name="Nguyen-Phuc H."/>
            <person name="Mago R."/>
            <person name="Raley C."/>
            <person name="Miller M.E."/>
            <person name="Silverstein K.A.T."/>
            <person name="Henningsen E."/>
            <person name="Hirsch C.D."/>
            <person name="Visser B."/>
            <person name="Pretorius Z.A."/>
            <person name="Steffenson B.J."/>
            <person name="Schwessinger B."/>
            <person name="Dodds P.N."/>
            <person name="Figueroa M."/>
        </authorList>
    </citation>
    <scope>NUCLEOTIDE SEQUENCE [LARGE SCALE GENOMIC DNA]</scope>
    <source>
        <strain evidence="3">21-0</strain>
        <strain evidence="4 6">Ug99</strain>
    </source>
</reference>
<keyword evidence="2" id="KW-0732">Signal</keyword>
<proteinExistence type="predicted"/>
<dbReference type="Proteomes" id="UP000324748">
    <property type="component" value="Unassembled WGS sequence"/>
</dbReference>
<dbReference type="Proteomes" id="UP000325313">
    <property type="component" value="Unassembled WGS sequence"/>
</dbReference>
<gene>
    <name evidence="3" type="ORF">PGT21_013756</name>
    <name evidence="4" type="ORF">PGTUg99_025233</name>
</gene>
<evidence type="ECO:0000256" key="2">
    <source>
        <dbReference type="SAM" id="SignalP"/>
    </source>
</evidence>
<evidence type="ECO:0000313" key="5">
    <source>
        <dbReference type="Proteomes" id="UP000324748"/>
    </source>
</evidence>
<dbReference type="EMBL" id="VDEP01000036">
    <property type="protein sequence ID" value="KAA1136054.1"/>
    <property type="molecule type" value="Genomic_DNA"/>
</dbReference>
<feature type="chain" id="PRO_5033846537" evidence="2">
    <location>
        <begin position="18"/>
        <end position="496"/>
    </location>
</feature>
<feature type="region of interest" description="Disordered" evidence="1">
    <location>
        <begin position="39"/>
        <end position="59"/>
    </location>
</feature>